<dbReference type="SUPFAM" id="SSF160631">
    <property type="entry name" value="SMI1/KNR4-like"/>
    <property type="match status" value="1"/>
</dbReference>
<feature type="domain" description="Knr4/Smi1-like" evidence="1">
    <location>
        <begin position="14"/>
        <end position="124"/>
    </location>
</feature>
<sequence>MDFTKLNIHEKNDNAEELEILEVEKEMGGKLPALYKMILRRMNGFLLDEGVSLYGTEDICERNSTWEVSIYAQGYIAIGDDSGGTVLLMVFEENATTVIGVDAGDMDPLNGVTIAFDIAEWIEKGCQMTY</sequence>
<evidence type="ECO:0000313" key="2">
    <source>
        <dbReference type="EMBL" id="KTD85325.1"/>
    </source>
</evidence>
<dbReference type="Gene3D" id="3.40.1580.10">
    <property type="entry name" value="SMI1/KNR4-like"/>
    <property type="match status" value="1"/>
</dbReference>
<gene>
    <name evidence="2" type="ORF">UQ64_20830</name>
</gene>
<protein>
    <recommendedName>
        <fullName evidence="1">Knr4/Smi1-like domain-containing protein</fullName>
    </recommendedName>
</protein>
<dbReference type="Pfam" id="PF09346">
    <property type="entry name" value="SMI1_KNR4"/>
    <property type="match status" value="1"/>
</dbReference>
<dbReference type="RefSeq" id="WP_060624877.1">
    <property type="nucleotide sequence ID" value="NZ_LCZJ02000028.1"/>
</dbReference>
<name>A0A0W1AVN8_9BACL</name>
<dbReference type="InterPro" id="IPR018958">
    <property type="entry name" value="Knr4/Smi1-like_dom"/>
</dbReference>
<evidence type="ECO:0000313" key="3">
    <source>
        <dbReference type="Proteomes" id="UP000054709"/>
    </source>
</evidence>
<dbReference type="EMBL" id="LCZJ02000028">
    <property type="protein sequence ID" value="KTD85325.1"/>
    <property type="molecule type" value="Genomic_DNA"/>
</dbReference>
<accession>A0A0W1AVN8</accession>
<comment type="caution">
    <text evidence="2">The sequence shown here is derived from an EMBL/GenBank/DDBJ whole genome shotgun (WGS) entry which is preliminary data.</text>
</comment>
<keyword evidence="3" id="KW-1185">Reference proteome</keyword>
<dbReference type="AlphaFoldDB" id="A0A0W1AVN8"/>
<dbReference type="OrthoDB" id="1739659at2"/>
<evidence type="ECO:0000259" key="1">
    <source>
        <dbReference type="SMART" id="SM00860"/>
    </source>
</evidence>
<dbReference type="SMART" id="SM00860">
    <property type="entry name" value="SMI1_KNR4"/>
    <property type="match status" value="1"/>
</dbReference>
<dbReference type="InterPro" id="IPR037883">
    <property type="entry name" value="Knr4/Smi1-like_sf"/>
</dbReference>
<reference evidence="2 3" key="1">
    <citation type="journal article" date="2015" name="Int. Biodeterior. Biodegradation">
        <title>Physiological and genetic screening methods for the isolation of methyl tert-butyl ether-degrading bacteria for bioremediation purposes.</title>
        <authorList>
            <person name="Guisado I.M."/>
            <person name="Purswani J."/>
            <person name="Gonzalez Lopez J."/>
            <person name="Pozo C."/>
        </authorList>
    </citation>
    <scope>NUCLEOTIDE SEQUENCE [LARGE SCALE GENOMIC DNA]</scope>
    <source>
        <strain evidence="2 3">SH7</strain>
    </source>
</reference>
<proteinExistence type="predicted"/>
<organism evidence="2 3">
    <name type="scientific">Paenibacillus etheri</name>
    <dbReference type="NCBI Taxonomy" id="1306852"/>
    <lineage>
        <taxon>Bacteria</taxon>
        <taxon>Bacillati</taxon>
        <taxon>Bacillota</taxon>
        <taxon>Bacilli</taxon>
        <taxon>Bacillales</taxon>
        <taxon>Paenibacillaceae</taxon>
        <taxon>Paenibacillus</taxon>
    </lineage>
</organism>
<dbReference type="Proteomes" id="UP000054709">
    <property type="component" value="Unassembled WGS sequence"/>
</dbReference>